<comment type="caution">
    <text evidence="2">The sequence shown here is derived from an EMBL/GenBank/DDBJ whole genome shotgun (WGS) entry which is preliminary data.</text>
</comment>
<dbReference type="AlphaFoldDB" id="A0A9Q1F465"/>
<feature type="region of interest" description="Disordered" evidence="1">
    <location>
        <begin position="1"/>
        <end position="43"/>
    </location>
</feature>
<sequence length="155" mass="17046">MHPTPNMTRQGIGPPNASLPKQNGGTALSLSEGEDLKYHPSPSPCPRSMMHLCQCSVEVVKKIDSGQLPGPDSNGRLACGRPHDWVIDPEVEIYSPGWGDETRRDEIGRGPGDRVREQIINPRRQSERLLETERQAHISTAHLFGSGFTACVTVR</sequence>
<dbReference type="Proteomes" id="UP001152622">
    <property type="component" value="Chromosome 9"/>
</dbReference>
<proteinExistence type="predicted"/>
<organism evidence="2 3">
    <name type="scientific">Synaphobranchus kaupii</name>
    <name type="common">Kaup's arrowtooth eel</name>
    <dbReference type="NCBI Taxonomy" id="118154"/>
    <lineage>
        <taxon>Eukaryota</taxon>
        <taxon>Metazoa</taxon>
        <taxon>Chordata</taxon>
        <taxon>Craniata</taxon>
        <taxon>Vertebrata</taxon>
        <taxon>Euteleostomi</taxon>
        <taxon>Actinopterygii</taxon>
        <taxon>Neopterygii</taxon>
        <taxon>Teleostei</taxon>
        <taxon>Anguilliformes</taxon>
        <taxon>Synaphobranchidae</taxon>
        <taxon>Synaphobranchus</taxon>
    </lineage>
</organism>
<keyword evidence="3" id="KW-1185">Reference proteome</keyword>
<evidence type="ECO:0000313" key="2">
    <source>
        <dbReference type="EMBL" id="KAJ8350669.1"/>
    </source>
</evidence>
<protein>
    <submittedName>
        <fullName evidence="2">Uncharacterized protein</fullName>
    </submittedName>
</protein>
<name>A0A9Q1F465_SYNKA</name>
<evidence type="ECO:0000256" key="1">
    <source>
        <dbReference type="SAM" id="MobiDB-lite"/>
    </source>
</evidence>
<evidence type="ECO:0000313" key="3">
    <source>
        <dbReference type="Proteomes" id="UP001152622"/>
    </source>
</evidence>
<feature type="compositionally biased region" description="Polar residues" evidence="1">
    <location>
        <begin position="19"/>
        <end position="29"/>
    </location>
</feature>
<reference evidence="2" key="1">
    <citation type="journal article" date="2023" name="Science">
        <title>Genome structures resolve the early diversification of teleost fishes.</title>
        <authorList>
            <person name="Parey E."/>
            <person name="Louis A."/>
            <person name="Montfort J."/>
            <person name="Bouchez O."/>
            <person name="Roques C."/>
            <person name="Iampietro C."/>
            <person name="Lluch J."/>
            <person name="Castinel A."/>
            <person name="Donnadieu C."/>
            <person name="Desvignes T."/>
            <person name="Floi Bucao C."/>
            <person name="Jouanno E."/>
            <person name="Wen M."/>
            <person name="Mejri S."/>
            <person name="Dirks R."/>
            <person name="Jansen H."/>
            <person name="Henkel C."/>
            <person name="Chen W.J."/>
            <person name="Zahm M."/>
            <person name="Cabau C."/>
            <person name="Klopp C."/>
            <person name="Thompson A.W."/>
            <person name="Robinson-Rechavi M."/>
            <person name="Braasch I."/>
            <person name="Lecointre G."/>
            <person name="Bobe J."/>
            <person name="Postlethwait J.H."/>
            <person name="Berthelot C."/>
            <person name="Roest Crollius H."/>
            <person name="Guiguen Y."/>
        </authorList>
    </citation>
    <scope>NUCLEOTIDE SEQUENCE</scope>
    <source>
        <strain evidence="2">WJC10195</strain>
    </source>
</reference>
<accession>A0A9Q1F465</accession>
<dbReference type="EMBL" id="JAINUF010000009">
    <property type="protein sequence ID" value="KAJ8350669.1"/>
    <property type="molecule type" value="Genomic_DNA"/>
</dbReference>
<gene>
    <name evidence="2" type="ORF">SKAU_G00257990</name>
</gene>